<keyword evidence="2" id="KW-0328">Glycosyltransferase</keyword>
<accession>A0AAW0KJL1</accession>
<dbReference type="PANTHER" id="PTHR48046:SF1">
    <property type="entry name" value="GLYCOSYLTRANSFERASE-RELATED"/>
    <property type="match status" value="1"/>
</dbReference>
<evidence type="ECO:0000256" key="2">
    <source>
        <dbReference type="ARBA" id="ARBA00022676"/>
    </source>
</evidence>
<gene>
    <name evidence="4" type="primary">GT5_14</name>
    <name evidence="4" type="ORF">CFP56_018156</name>
</gene>
<dbReference type="AlphaFoldDB" id="A0AAW0KJL1"/>
<keyword evidence="3" id="KW-0808">Transferase</keyword>
<dbReference type="PANTHER" id="PTHR48046">
    <property type="entry name" value="UDP-GLYCOSYLTRANSFERASE 72E1"/>
    <property type="match status" value="1"/>
</dbReference>
<organism evidence="4 5">
    <name type="scientific">Quercus suber</name>
    <name type="common">Cork oak</name>
    <dbReference type="NCBI Taxonomy" id="58331"/>
    <lineage>
        <taxon>Eukaryota</taxon>
        <taxon>Viridiplantae</taxon>
        <taxon>Streptophyta</taxon>
        <taxon>Embryophyta</taxon>
        <taxon>Tracheophyta</taxon>
        <taxon>Spermatophyta</taxon>
        <taxon>Magnoliopsida</taxon>
        <taxon>eudicotyledons</taxon>
        <taxon>Gunneridae</taxon>
        <taxon>Pentapetalae</taxon>
        <taxon>rosids</taxon>
        <taxon>fabids</taxon>
        <taxon>Fagales</taxon>
        <taxon>Fagaceae</taxon>
        <taxon>Quercus</taxon>
    </lineage>
</organism>
<dbReference type="FunFam" id="3.40.50.2000:FF:000051">
    <property type="entry name" value="Glycosyltransferase"/>
    <property type="match status" value="2"/>
</dbReference>
<dbReference type="Pfam" id="PF00201">
    <property type="entry name" value="UDPGT"/>
    <property type="match status" value="2"/>
</dbReference>
<dbReference type="GO" id="GO:0008194">
    <property type="term" value="F:UDP-glycosyltransferase activity"/>
    <property type="evidence" value="ECO:0007669"/>
    <property type="project" value="InterPro"/>
</dbReference>
<comment type="caution">
    <text evidence="4">The sequence shown here is derived from an EMBL/GenBank/DDBJ whole genome shotgun (WGS) entry which is preliminary data.</text>
</comment>
<dbReference type="InterPro" id="IPR002213">
    <property type="entry name" value="UDP_glucos_trans"/>
</dbReference>
<evidence type="ECO:0000313" key="5">
    <source>
        <dbReference type="Proteomes" id="UP000237347"/>
    </source>
</evidence>
<dbReference type="SUPFAM" id="SSF53756">
    <property type="entry name" value="UDP-Glycosyltransferase/glycogen phosphorylase"/>
    <property type="match status" value="2"/>
</dbReference>
<evidence type="ECO:0000256" key="1">
    <source>
        <dbReference type="ARBA" id="ARBA00009995"/>
    </source>
</evidence>
<sequence>MMREVRPNLRSSISSMKLRPTVLIVDFFGTEFLPIADEFDMLKYVYFPSNAWFVALTIYVPFLDKVVEGEYVHQKEPLKIPGCKPIRPEEVVDPMLERTNQQYFEYLRAGTETLMSDGILVNTWEDLQSTTLTALRDEKLLGGIVKVPVYPVGPITRAVSGLKSDLFDWLDKQPSESVIYVSFGSGGLLSYEQMTEVAWGLELCQQRFVWVVRPPTIEAADAAFFTAGKGGDDPLSYLPDGFLTRTQSLGLMVPFWAPQVDVLNHPSIGGFLSHCGWGSTLESITNGVPMIAWPLYAEQKMNATLLTEEIGVAIRSKVLPSKKVVQREEIEKMARMIIEDNDGKNGIRGRVKELKHSAEKALSKGGSSHNAFSQLEKQCKSTTLTALRDEKLLGGIVKVPVYPVGPITRAVSGLKSDLFDWLDKQPSESVIYVSFGSGGLLSYEQMTEVAWGLELSQQRFVWVVRPPTIEAADAAFFTAGKGGDDPLSYLPDGFLTRTQSLGLMVPFWAPQVDVLNHPSIGGFLSHCGWGSTLESITNGVPMIAWPLYAEQKMNATLLTEEIGVAIRSKVLPSKKVVQREEIEKMARMIIEDNDGKNGIRGRVKELKHSAEKALSKGGSSHNAFSQLEKQCKVCMERQNASAQ</sequence>
<comment type="similarity">
    <text evidence="1">Belongs to the UDP-glycosyltransferase family.</text>
</comment>
<dbReference type="CDD" id="cd03784">
    <property type="entry name" value="GT1_Gtf-like"/>
    <property type="match status" value="2"/>
</dbReference>
<dbReference type="Gene3D" id="3.40.50.2000">
    <property type="entry name" value="Glycogen Phosphorylase B"/>
    <property type="match status" value="3"/>
</dbReference>
<dbReference type="Proteomes" id="UP000237347">
    <property type="component" value="Unassembled WGS sequence"/>
</dbReference>
<dbReference type="EMBL" id="PKMF04000286">
    <property type="protein sequence ID" value="KAK7839302.1"/>
    <property type="molecule type" value="Genomic_DNA"/>
</dbReference>
<protein>
    <submittedName>
        <fullName evidence="4">Anthocyanidin 3-o-glucosyltransferase 5</fullName>
    </submittedName>
</protein>
<dbReference type="InterPro" id="IPR035595">
    <property type="entry name" value="UDP_glycos_trans_CS"/>
</dbReference>
<evidence type="ECO:0000256" key="3">
    <source>
        <dbReference type="ARBA" id="ARBA00022679"/>
    </source>
</evidence>
<evidence type="ECO:0000313" key="4">
    <source>
        <dbReference type="EMBL" id="KAK7839302.1"/>
    </source>
</evidence>
<name>A0AAW0KJL1_QUESU</name>
<keyword evidence="5" id="KW-1185">Reference proteome</keyword>
<dbReference type="PROSITE" id="PS00375">
    <property type="entry name" value="UDPGT"/>
    <property type="match status" value="2"/>
</dbReference>
<reference evidence="4 5" key="1">
    <citation type="journal article" date="2018" name="Sci. Data">
        <title>The draft genome sequence of cork oak.</title>
        <authorList>
            <person name="Ramos A.M."/>
            <person name="Usie A."/>
            <person name="Barbosa P."/>
            <person name="Barros P.M."/>
            <person name="Capote T."/>
            <person name="Chaves I."/>
            <person name="Simoes F."/>
            <person name="Abreu I."/>
            <person name="Carrasquinho I."/>
            <person name="Faro C."/>
            <person name="Guimaraes J.B."/>
            <person name="Mendonca D."/>
            <person name="Nobrega F."/>
            <person name="Rodrigues L."/>
            <person name="Saibo N.J.M."/>
            <person name="Varela M.C."/>
            <person name="Egas C."/>
            <person name="Matos J."/>
            <person name="Miguel C.M."/>
            <person name="Oliveira M.M."/>
            <person name="Ricardo C.P."/>
            <person name="Goncalves S."/>
        </authorList>
    </citation>
    <scope>NUCLEOTIDE SEQUENCE [LARGE SCALE GENOMIC DNA]</scope>
    <source>
        <strain evidence="5">cv. HL8</strain>
    </source>
</reference>
<proteinExistence type="inferred from homology"/>